<evidence type="ECO:0000256" key="11">
    <source>
        <dbReference type="ARBA" id="ARBA00023002"/>
    </source>
</evidence>
<feature type="binding site" description="axial binding residue" evidence="14">
    <location>
        <position position="294"/>
    </location>
    <ligand>
        <name>heme c</name>
        <dbReference type="ChEBI" id="CHEBI:61717"/>
        <label>5</label>
    </ligand>
    <ligandPart>
        <name>Fe</name>
        <dbReference type="ChEBI" id="CHEBI:18248"/>
    </ligandPart>
</feature>
<comment type="function">
    <text evidence="14">Catalyzes the reduction of nitrite to ammonia, consuming six electrons in the process.</text>
</comment>
<feature type="binding site" evidence="14">
    <location>
        <position position="282"/>
    </location>
    <ligand>
        <name>Ca(2+)</name>
        <dbReference type="ChEBI" id="CHEBI:29108"/>
    </ligand>
</feature>
<feature type="binding site" description="axial binding residue" evidence="14">
    <location>
        <position position="305"/>
    </location>
    <ligand>
        <name>heme c</name>
        <dbReference type="ChEBI" id="CHEBI:61717"/>
        <label>4</label>
    </ligand>
    <ligandPart>
        <name>Fe</name>
        <dbReference type="ChEBI" id="CHEBI:18248"/>
    </ligandPart>
</feature>
<dbReference type="GO" id="GO:0030288">
    <property type="term" value="C:outer membrane-bounded periplasmic space"/>
    <property type="evidence" value="ECO:0007669"/>
    <property type="project" value="TreeGrafter"/>
</dbReference>
<feature type="binding site" evidence="14">
    <location>
        <position position="235"/>
    </location>
    <ligand>
        <name>Ca(2+)</name>
        <dbReference type="ChEBI" id="CHEBI:29108"/>
    </ligand>
</feature>
<proteinExistence type="inferred from homology"/>
<dbReference type="GO" id="GO:0005506">
    <property type="term" value="F:iron ion binding"/>
    <property type="evidence" value="ECO:0007669"/>
    <property type="project" value="UniProtKB-UniRule"/>
</dbReference>
<feature type="binding site" description="covalent" evidence="14">
    <location>
        <position position="332"/>
    </location>
    <ligand>
        <name>heme c</name>
        <dbReference type="ChEBI" id="CHEBI:61717"/>
        <label>5</label>
    </ligand>
</feature>
<dbReference type="InterPro" id="IPR017570">
    <property type="entry name" value="Cyt_c_NO2Rdtase_formate-dep"/>
</dbReference>
<name>A0A4R2EX01_9BACT</name>
<dbReference type="EC" id="1.7.2.2" evidence="14"/>
<feature type="binding site" description="covalent" evidence="14">
    <location>
        <position position="301"/>
    </location>
    <ligand>
        <name>heme c</name>
        <dbReference type="ChEBI" id="CHEBI:61717"/>
        <label>4</label>
    </ligand>
</feature>
<feature type="binding site" description="axial binding residue" evidence="14">
    <location>
        <position position="411"/>
    </location>
    <ligand>
        <name>heme c</name>
        <dbReference type="ChEBI" id="CHEBI:61717"/>
        <label>4</label>
    </ligand>
    <ligandPart>
        <name>Fe</name>
        <dbReference type="ChEBI" id="CHEBI:18248"/>
    </ligandPart>
</feature>
<dbReference type="RefSeq" id="WP_131838003.1">
    <property type="nucleotide sequence ID" value="NZ_SLWB01000001.1"/>
</dbReference>
<feature type="transmembrane region" description="Helical" evidence="16">
    <location>
        <begin position="12"/>
        <end position="37"/>
    </location>
</feature>
<keyword evidence="16" id="KW-1133">Transmembrane helix</keyword>
<dbReference type="FunFam" id="1.20.140.10:FF:000014">
    <property type="entry name" value="Cytochrome c-552"/>
    <property type="match status" value="1"/>
</dbReference>
<dbReference type="GO" id="GO:0019645">
    <property type="term" value="P:anaerobic electron transport chain"/>
    <property type="evidence" value="ECO:0007669"/>
    <property type="project" value="TreeGrafter"/>
</dbReference>
<evidence type="ECO:0000256" key="12">
    <source>
        <dbReference type="ARBA" id="ARBA00023004"/>
    </source>
</evidence>
<feature type="binding site" description="covalent" evidence="14">
    <location>
        <position position="228"/>
    </location>
    <ligand>
        <name>heme c</name>
        <dbReference type="ChEBI" id="CHEBI:61717"/>
        <label>3</label>
    </ligand>
</feature>
<keyword evidence="18" id="KW-1185">Reference proteome</keyword>
<keyword evidence="5 14" id="KW-0349">Heme</keyword>
<evidence type="ECO:0000256" key="10">
    <source>
        <dbReference type="ARBA" id="ARBA00022982"/>
    </source>
</evidence>
<dbReference type="AlphaFoldDB" id="A0A4R2EX01"/>
<comment type="subcellular location">
    <subcellularLocation>
        <location evidence="1 14">Periplasm</location>
    </subcellularLocation>
</comment>
<dbReference type="PIRSF" id="PIRSF000243">
    <property type="entry name" value="Cyt_c552"/>
    <property type="match status" value="1"/>
</dbReference>
<dbReference type="HAMAP" id="MF_01182">
    <property type="entry name" value="Cytochrom_C552"/>
    <property type="match status" value="1"/>
</dbReference>
<feature type="binding site" description="covalent" evidence="14">
    <location>
        <position position="151"/>
    </location>
    <ligand>
        <name>heme c</name>
        <dbReference type="ChEBI" id="CHEBI:61717"/>
        <label>1</label>
    </ligand>
</feature>
<reference evidence="17 18" key="1">
    <citation type="submission" date="2019-03" db="EMBL/GenBank/DDBJ databases">
        <title>Genomic Encyclopedia of Archaeal and Bacterial Type Strains, Phase II (KMG-II): from individual species to whole genera.</title>
        <authorList>
            <person name="Goeker M."/>
        </authorList>
    </citation>
    <scope>NUCLEOTIDE SEQUENCE [LARGE SCALE GENOMIC DNA]</scope>
    <source>
        <strain evidence="17 18">RL-C</strain>
    </source>
</reference>
<evidence type="ECO:0000313" key="17">
    <source>
        <dbReference type="EMBL" id="TCN73228.1"/>
    </source>
</evidence>
<dbReference type="UniPathway" id="UPA00653"/>
<dbReference type="GO" id="GO:0005509">
    <property type="term" value="F:calcium ion binding"/>
    <property type="evidence" value="ECO:0007669"/>
    <property type="project" value="UniProtKB-UniRule"/>
</dbReference>
<keyword evidence="8 14" id="KW-0574">Periplasm</keyword>
<comment type="catalytic activity">
    <reaction evidence="13 14">
        <text>6 Fe(III)-[cytochrome c] + NH4(+) + 2 H2O = 6 Fe(II)-[cytochrome c] + nitrite + 8 H(+)</text>
        <dbReference type="Rhea" id="RHEA:13089"/>
        <dbReference type="Rhea" id="RHEA-COMP:10350"/>
        <dbReference type="Rhea" id="RHEA-COMP:14399"/>
        <dbReference type="ChEBI" id="CHEBI:15377"/>
        <dbReference type="ChEBI" id="CHEBI:15378"/>
        <dbReference type="ChEBI" id="CHEBI:16301"/>
        <dbReference type="ChEBI" id="CHEBI:28938"/>
        <dbReference type="ChEBI" id="CHEBI:29033"/>
        <dbReference type="ChEBI" id="CHEBI:29034"/>
        <dbReference type="EC" id="1.7.2.2"/>
    </reaction>
</comment>
<feature type="binding site" description="covalent" evidence="14">
    <location>
        <position position="304"/>
    </location>
    <ligand>
        <name>heme c</name>
        <dbReference type="ChEBI" id="CHEBI:61717"/>
        <label>4</label>
    </ligand>
</feature>
<evidence type="ECO:0000256" key="2">
    <source>
        <dbReference type="ARBA" id="ARBA00005096"/>
    </source>
</evidence>
<gene>
    <name evidence="14" type="primary">nrfA</name>
    <name evidence="17" type="ORF">CLV25_101449</name>
</gene>
<comment type="pathway">
    <text evidence="2 14">Nitrogen metabolism; nitrate reduction (assimilation).</text>
</comment>
<evidence type="ECO:0000256" key="14">
    <source>
        <dbReference type="HAMAP-Rule" id="MF_01182"/>
    </source>
</evidence>
<feature type="binding site" evidence="14">
    <location>
        <position position="235"/>
    </location>
    <ligand>
        <name>substrate</name>
    </ligand>
</feature>
<dbReference type="GO" id="GO:0020037">
    <property type="term" value="F:heme binding"/>
    <property type="evidence" value="ECO:0007669"/>
    <property type="project" value="InterPro"/>
</dbReference>
<feature type="binding site" description="covalent" evidence="14">
    <location>
        <position position="148"/>
    </location>
    <ligand>
        <name>heme c</name>
        <dbReference type="ChEBI" id="CHEBI:61717"/>
        <label>1</label>
    </ligand>
</feature>
<keyword evidence="12 14" id="KW-0408">Iron</keyword>
<dbReference type="PANTHER" id="PTHR30633">
    <property type="entry name" value="CYTOCHROME C-552 RESPIRATORY NITRITE REDUCTASE"/>
    <property type="match status" value="1"/>
</dbReference>
<dbReference type="GO" id="GO:0042279">
    <property type="term" value="F:nitrite reductase (cytochrome, ammonia-forming) activity"/>
    <property type="evidence" value="ECO:0007669"/>
    <property type="project" value="UniProtKB-UniRule"/>
</dbReference>
<evidence type="ECO:0000256" key="8">
    <source>
        <dbReference type="ARBA" id="ARBA00022764"/>
    </source>
</evidence>
<feature type="binding site" description="axial binding residue" evidence="14">
    <location>
        <position position="319"/>
    </location>
    <ligand>
        <name>heme c</name>
        <dbReference type="ChEBI" id="CHEBI:61717"/>
        <label>2</label>
    </ligand>
    <ligandPart>
        <name>Fe</name>
        <dbReference type="ChEBI" id="CHEBI:18248"/>
    </ligandPart>
</feature>
<dbReference type="NCBIfam" id="NF008339">
    <property type="entry name" value="PRK11125.1"/>
    <property type="match status" value="1"/>
</dbReference>
<organism evidence="17 18">
    <name type="scientific">Acetobacteroides hydrogenigenes</name>
    <dbReference type="NCBI Taxonomy" id="979970"/>
    <lineage>
        <taxon>Bacteria</taxon>
        <taxon>Pseudomonadati</taxon>
        <taxon>Bacteroidota</taxon>
        <taxon>Bacteroidia</taxon>
        <taxon>Bacteroidales</taxon>
        <taxon>Rikenellaceae</taxon>
        <taxon>Acetobacteroides</taxon>
    </lineage>
</organism>
<dbReference type="Gene3D" id="1.20.140.10">
    <property type="entry name" value="Butyryl-CoA Dehydrogenase, subunit A, domain 3"/>
    <property type="match status" value="1"/>
</dbReference>
<feature type="binding site" description="covalent" evidence="14">
    <location>
        <position position="231"/>
    </location>
    <ligand>
        <name>heme c</name>
        <dbReference type="ChEBI" id="CHEBI:61717"/>
        <label>3</label>
    </ligand>
</feature>
<evidence type="ECO:0000256" key="16">
    <source>
        <dbReference type="SAM" id="Phobius"/>
    </source>
</evidence>
<dbReference type="EMBL" id="SLWB01000001">
    <property type="protein sequence ID" value="TCN73228.1"/>
    <property type="molecule type" value="Genomic_DNA"/>
</dbReference>
<feature type="binding site" description="axial binding residue" evidence="14">
    <location>
        <position position="152"/>
    </location>
    <ligand>
        <name>heme c</name>
        <dbReference type="ChEBI" id="CHEBI:61717"/>
        <label>1</label>
    </ligand>
    <ligandPart>
        <name>Fe</name>
        <dbReference type="ChEBI" id="CHEBI:18248"/>
    </ligandPart>
</feature>
<dbReference type="Gene3D" id="1.10.1130.10">
    <property type="entry name" value="Flavocytochrome C3, Chain A"/>
    <property type="match status" value="1"/>
</dbReference>
<keyword evidence="10 14" id="KW-0249">Electron transport</keyword>
<dbReference type="SUPFAM" id="SSF48695">
    <property type="entry name" value="Multiheme cytochromes"/>
    <property type="match status" value="1"/>
</dbReference>
<evidence type="ECO:0000256" key="6">
    <source>
        <dbReference type="ARBA" id="ARBA00022723"/>
    </source>
</evidence>
<feature type="binding site" description="axial binding residue" evidence="14">
    <location>
        <position position="120"/>
    </location>
    <ligand>
        <name>heme c</name>
        <dbReference type="ChEBI" id="CHEBI:61717"/>
        <label>3</label>
    </ligand>
    <ligandPart>
        <name>Fe</name>
        <dbReference type="ChEBI" id="CHEBI:18248"/>
    </ligandPart>
</feature>
<feature type="binding site" description="covalent" evidence="14">
    <location>
        <position position="189"/>
    </location>
    <ligand>
        <name>heme c</name>
        <dbReference type="ChEBI" id="CHEBI:61717"/>
        <label>2</label>
    </ligand>
</feature>
<evidence type="ECO:0000313" key="18">
    <source>
        <dbReference type="Proteomes" id="UP000294830"/>
    </source>
</evidence>
<keyword evidence="9 14" id="KW-0106">Calcium</keyword>
<comment type="cofactor">
    <cofactor evidence="14">
        <name>heme c</name>
        <dbReference type="ChEBI" id="CHEBI:61717"/>
    </cofactor>
    <text evidence="14">Binds 5 heme c groups covalently per monomer.</text>
</comment>
<sequence>MKSINEKIKEKPWIGWALFLGTMVVVFLLGLLASSLVERRAEARIVQIAKGKIKKLESRNPLWGEVYPSEYQSWERTAEDNFESEFNGNTQKDVLAERPNMVILWAGYAFSKDYASPRGHMHAVEDITNTLRTGTPKTSEDGPQPGTCWTCKSPDVPRLMDSVGIEKFYKAKWAAWGSEVVNPIGCADCHDPNTMNLTITRPALVEAFGRMGKDITKTSHQEMRSLVCAQCHVEYYFKGEGKYLTFPWDEGTTAEEIEKYYDEVKFSDWTHAVSKAPMLKAQHPDFEIYQLGIHAQRGVSCADCHMPYKTEGGVKFTDHHVMSPLAKINNTCQNCHRESEETLRNNVYERQRKANEIRNRLEEELSKAHLEAKFAWDKGANEKQMEKTLKLLRQAQWRWDFAVASHGAAFHAPIEIQRILSHGLDKAMQARLSVSKVLAALGFSGDVPLPDLSTKEKAQKYIGLDIKKEKEAKKQFLEQTVPHWIKEAKAKKRLVSVN</sequence>
<keyword evidence="6 14" id="KW-0479">Metal-binding</keyword>
<dbReference type="CDD" id="cd00548">
    <property type="entry name" value="NrfA-like"/>
    <property type="match status" value="1"/>
</dbReference>
<dbReference type="Proteomes" id="UP000294830">
    <property type="component" value="Unassembled WGS sequence"/>
</dbReference>
<feature type="binding site" description="axial binding residue" evidence="14">
    <location>
        <position position="190"/>
    </location>
    <ligand>
        <name>heme c</name>
        <dbReference type="ChEBI" id="CHEBI:61717"/>
        <label>2</label>
    </ligand>
    <ligandPart>
        <name>Fe</name>
        <dbReference type="ChEBI" id="CHEBI:18248"/>
    </ligandPart>
</feature>
<keyword evidence="16" id="KW-0472">Membrane</keyword>
<evidence type="ECO:0000256" key="7">
    <source>
        <dbReference type="ARBA" id="ARBA00022729"/>
    </source>
</evidence>
<keyword evidence="15" id="KW-0175">Coiled coil</keyword>
<comment type="similarity">
    <text evidence="3 14">Belongs to the cytochrome c-552 family.</text>
</comment>
<feature type="coiled-coil region" evidence="15">
    <location>
        <begin position="344"/>
        <end position="371"/>
    </location>
</feature>
<feature type="binding site" description="covalent" evidence="14">
    <location>
        <position position="186"/>
    </location>
    <ligand>
        <name>heme c</name>
        <dbReference type="ChEBI" id="CHEBI:61717"/>
        <label>2</label>
    </ligand>
</feature>
<comment type="caution">
    <text evidence="17">The sequence shown here is derived from an EMBL/GenBank/DDBJ whole genome shotgun (WGS) entry which is preliminary data.</text>
</comment>
<keyword evidence="16" id="KW-0812">Transmembrane</keyword>
<dbReference type="OrthoDB" id="9780421at2"/>
<protein>
    <recommendedName>
        <fullName evidence="14">Cytochrome c-552</fullName>
        <ecNumber evidence="14">1.7.2.2</ecNumber>
    </recommendedName>
    <alternativeName>
        <fullName evidence="14">Ammonia-forming cytochrome c nitrite reductase</fullName>
        <shortName evidence="14">Cytochrome c nitrite reductase</shortName>
    </alternativeName>
</protein>
<keyword evidence="7 14" id="KW-0732">Signal</keyword>
<dbReference type="PANTHER" id="PTHR30633:SF0">
    <property type="entry name" value="CYTOCHROME C-552"/>
    <property type="match status" value="1"/>
</dbReference>
<keyword evidence="4 14" id="KW-0813">Transport</keyword>
<dbReference type="InterPro" id="IPR036280">
    <property type="entry name" value="Multihaem_cyt_sf"/>
</dbReference>
<evidence type="ECO:0000256" key="15">
    <source>
        <dbReference type="SAM" id="Coils"/>
    </source>
</evidence>
<evidence type="ECO:0000256" key="3">
    <source>
        <dbReference type="ARBA" id="ARBA00009288"/>
    </source>
</evidence>
<feature type="binding site" description="axial binding residue" evidence="14">
    <location>
        <position position="232"/>
    </location>
    <ligand>
        <name>heme c</name>
        <dbReference type="ChEBI" id="CHEBI:61717"/>
        <label>3</label>
    </ligand>
    <ligandPart>
        <name>Fe</name>
        <dbReference type="ChEBI" id="CHEBI:18248"/>
    </ligandPart>
</feature>
<evidence type="ECO:0000256" key="13">
    <source>
        <dbReference type="ARBA" id="ARBA00049131"/>
    </source>
</evidence>
<feature type="binding site" description="axial binding residue" evidence="14">
    <location>
        <position position="336"/>
    </location>
    <ligand>
        <name>heme c</name>
        <dbReference type="ChEBI" id="CHEBI:61717"/>
        <label>5</label>
    </ligand>
    <ligandPart>
        <name>Fe</name>
        <dbReference type="ChEBI" id="CHEBI:18248"/>
    </ligandPart>
</feature>
<feature type="binding site" evidence="14">
    <location>
        <position position="280"/>
    </location>
    <ligand>
        <name>Ca(2+)</name>
        <dbReference type="ChEBI" id="CHEBI:29108"/>
    </ligand>
</feature>
<feature type="binding site" evidence="14">
    <location>
        <position position="283"/>
    </location>
    <ligand>
        <name>substrate</name>
    </ligand>
</feature>
<comment type="cofactor">
    <cofactor evidence="14">
        <name>Ca(2+)</name>
        <dbReference type="ChEBI" id="CHEBI:29108"/>
    </cofactor>
    <text evidence="14">Binds 1 Ca(2+) ion per monomer.</text>
</comment>
<evidence type="ECO:0000256" key="5">
    <source>
        <dbReference type="ARBA" id="ARBA00022617"/>
    </source>
</evidence>
<evidence type="ECO:0000256" key="1">
    <source>
        <dbReference type="ARBA" id="ARBA00004418"/>
    </source>
</evidence>
<accession>A0A4R2EX01</accession>
<evidence type="ECO:0000256" key="4">
    <source>
        <dbReference type="ARBA" id="ARBA00022448"/>
    </source>
</evidence>
<dbReference type="Pfam" id="PF02335">
    <property type="entry name" value="Cytochrom_C552"/>
    <property type="match status" value="1"/>
</dbReference>
<dbReference type="InterPro" id="IPR003321">
    <property type="entry name" value="Cyt_c552"/>
</dbReference>
<dbReference type="GO" id="GO:0042128">
    <property type="term" value="P:nitrate assimilation"/>
    <property type="evidence" value="ECO:0007669"/>
    <property type="project" value="UniProtKB-UniRule"/>
</dbReference>
<keyword evidence="11 14" id="KW-0560">Oxidoreductase</keyword>
<evidence type="ECO:0000256" key="9">
    <source>
        <dbReference type="ARBA" id="ARBA00022837"/>
    </source>
</evidence>
<feature type="binding site" evidence="14">
    <location>
        <position position="234"/>
    </location>
    <ligand>
        <name>Ca(2+)</name>
        <dbReference type="ChEBI" id="CHEBI:29108"/>
    </ligand>
</feature>
<feature type="binding site" description="covalent" evidence="14">
    <location>
        <position position="335"/>
    </location>
    <ligand>
        <name>heme c</name>
        <dbReference type="ChEBI" id="CHEBI:61717"/>
        <label>5</label>
    </ligand>
</feature>